<dbReference type="STRING" id="498292.SAMN05660845_1391"/>
<keyword evidence="1" id="KW-1133">Transmembrane helix</keyword>
<gene>
    <name evidence="2" type="ORF">SAMN05660845_1391</name>
</gene>
<keyword evidence="1" id="KW-0472">Membrane</keyword>
<evidence type="ECO:0000313" key="3">
    <source>
        <dbReference type="Proteomes" id="UP000199604"/>
    </source>
</evidence>
<feature type="transmembrane region" description="Helical" evidence="1">
    <location>
        <begin position="102"/>
        <end position="121"/>
    </location>
</feature>
<dbReference type="RefSeq" id="WP_091475372.1">
    <property type="nucleotide sequence ID" value="NZ_FOJT01000003.1"/>
</dbReference>
<protein>
    <submittedName>
        <fullName evidence="2">Uncharacterized protein</fullName>
    </submittedName>
</protein>
<accession>A0A1I0XS20</accession>
<keyword evidence="1" id="KW-0812">Transmembrane</keyword>
<name>A0A1I0XS20_9FLAO</name>
<dbReference type="AlphaFoldDB" id="A0A1I0XS20"/>
<dbReference type="EMBL" id="FOJT01000003">
    <property type="protein sequence ID" value="SFB02783.1"/>
    <property type="molecule type" value="Genomic_DNA"/>
</dbReference>
<reference evidence="3" key="1">
    <citation type="submission" date="2016-10" db="EMBL/GenBank/DDBJ databases">
        <authorList>
            <person name="Varghese N."/>
            <person name="Submissions S."/>
        </authorList>
    </citation>
    <scope>NUCLEOTIDE SEQUENCE [LARGE SCALE GENOMIC DNA]</scope>
    <source>
        <strain evidence="3">DSM 21789</strain>
    </source>
</reference>
<keyword evidence="3" id="KW-1185">Reference proteome</keyword>
<evidence type="ECO:0000313" key="2">
    <source>
        <dbReference type="EMBL" id="SFB02783.1"/>
    </source>
</evidence>
<proteinExistence type="predicted"/>
<organism evidence="2 3">
    <name type="scientific">Flavobacterium swingsii</name>
    <dbReference type="NCBI Taxonomy" id="498292"/>
    <lineage>
        <taxon>Bacteria</taxon>
        <taxon>Pseudomonadati</taxon>
        <taxon>Bacteroidota</taxon>
        <taxon>Flavobacteriia</taxon>
        <taxon>Flavobacteriales</taxon>
        <taxon>Flavobacteriaceae</taxon>
        <taxon>Flavobacterium</taxon>
    </lineage>
</organism>
<dbReference type="OrthoDB" id="1376171at2"/>
<evidence type="ECO:0000256" key="1">
    <source>
        <dbReference type="SAM" id="Phobius"/>
    </source>
</evidence>
<dbReference type="Proteomes" id="UP000199604">
    <property type="component" value="Unassembled WGS sequence"/>
</dbReference>
<sequence length="162" mass="17860">MKNLFLIFTLLITSITFCQETYTMKSGGRIFNSKGERLNSTKVAENFNQEALKLYKAGRTKKTLGNIFLYGGISTIIITHLSKVKNAGVQSDGTFGKPTSNTMYFVGAGIVLISIPIKIGFQNRIRKSVTIMNEYNPKTDKVSIESTDLMVNANGIGISLTF</sequence>